<keyword evidence="2" id="KW-1185">Reference proteome</keyword>
<protein>
    <submittedName>
        <fullName evidence="1">Uncharacterized protein</fullName>
    </submittedName>
</protein>
<evidence type="ECO:0000313" key="2">
    <source>
        <dbReference type="Proteomes" id="UP001348817"/>
    </source>
</evidence>
<reference evidence="1 2" key="1">
    <citation type="submission" date="2021-12" db="EMBL/GenBank/DDBJ databases">
        <title>Genome sequencing of bacteria with rrn-lacking chromosome and rrn-plasmid.</title>
        <authorList>
            <person name="Anda M."/>
            <person name="Iwasaki W."/>
        </authorList>
    </citation>
    <scope>NUCLEOTIDE SEQUENCE [LARGE SCALE GENOMIC DNA]</scope>
    <source>
        <strain evidence="1 2">DSM 100852</strain>
    </source>
</reference>
<name>A0AAU9D1F7_9BACT</name>
<organism evidence="1 2">
    <name type="scientific">Fulvitalea axinellae</name>
    <dbReference type="NCBI Taxonomy" id="1182444"/>
    <lineage>
        <taxon>Bacteria</taxon>
        <taxon>Pseudomonadati</taxon>
        <taxon>Bacteroidota</taxon>
        <taxon>Cytophagia</taxon>
        <taxon>Cytophagales</taxon>
        <taxon>Persicobacteraceae</taxon>
        <taxon>Fulvitalea</taxon>
    </lineage>
</organism>
<proteinExistence type="predicted"/>
<sequence>MENNKLYNLLKDLLGNEFQDVVLVPDANSREETCFVKKGVISCELVRALDDEDIWINICYKGGSLGSFETPNHEKIYEIIRMLLIGDLKFVYDKYPEVFSMDLSF</sequence>
<evidence type="ECO:0000313" key="1">
    <source>
        <dbReference type="EMBL" id="BDD08269.1"/>
    </source>
</evidence>
<dbReference type="AlphaFoldDB" id="A0AAU9D1F7"/>
<dbReference type="KEGG" id="fax:FUAX_07010"/>
<accession>A0AAU9D1F7</accession>
<gene>
    <name evidence="1" type="ORF">FUAX_07010</name>
</gene>
<dbReference type="RefSeq" id="WP_338393537.1">
    <property type="nucleotide sequence ID" value="NZ_AP025314.1"/>
</dbReference>
<dbReference type="EMBL" id="AP025314">
    <property type="protein sequence ID" value="BDD08269.1"/>
    <property type="molecule type" value="Genomic_DNA"/>
</dbReference>
<dbReference type="Proteomes" id="UP001348817">
    <property type="component" value="Chromosome"/>
</dbReference>